<comment type="caution">
    <text evidence="1">The sequence shown here is derived from an EMBL/GenBank/DDBJ whole genome shotgun (WGS) entry which is preliminary data.</text>
</comment>
<proteinExistence type="predicted"/>
<dbReference type="InterPro" id="IPR036770">
    <property type="entry name" value="Ankyrin_rpt-contain_sf"/>
</dbReference>
<evidence type="ECO:0000313" key="2">
    <source>
        <dbReference type="Proteomes" id="UP001275315"/>
    </source>
</evidence>
<dbReference type="EMBL" id="JAWDIQ010000001">
    <property type="protein sequence ID" value="MDY0407386.1"/>
    <property type="molecule type" value="Genomic_DNA"/>
</dbReference>
<reference evidence="1 2" key="1">
    <citation type="submission" date="2023-10" db="EMBL/GenBank/DDBJ databases">
        <title>Virgibacillus soli CC-YMP-6 genome.</title>
        <authorList>
            <person name="Miliotis G."/>
            <person name="Sengupta P."/>
            <person name="Hameed A."/>
            <person name="Chuvochina M."/>
            <person name="Mcdonagh F."/>
            <person name="Simpson A.C."/>
            <person name="Singh N.K."/>
            <person name="Rekha P.D."/>
            <person name="Raman K."/>
            <person name="Hugenholtz P."/>
            <person name="Venkateswaran K."/>
        </authorList>
    </citation>
    <scope>NUCLEOTIDE SEQUENCE [LARGE SCALE GENOMIC DNA]</scope>
    <source>
        <strain evidence="1 2">CC-YMP-6</strain>
    </source>
</reference>
<accession>A0ABU5CM22</accession>
<dbReference type="SUPFAM" id="SSF48403">
    <property type="entry name" value="Ankyrin repeat"/>
    <property type="match status" value="1"/>
</dbReference>
<dbReference type="RefSeq" id="WP_320378217.1">
    <property type="nucleotide sequence ID" value="NZ_JAWDIQ010000001.1"/>
</dbReference>
<keyword evidence="2" id="KW-1185">Reference proteome</keyword>
<protein>
    <submittedName>
        <fullName evidence="1">Uncharacterized protein</fullName>
    </submittedName>
</protein>
<sequence length="50" mass="5482">MDRLGRTPLQVACYFGFYPVTRTLLENGTVIVKGVFSGSKMVGMGIPNMK</sequence>
<gene>
    <name evidence="1" type="ORF">RWD45_00445</name>
</gene>
<dbReference type="Proteomes" id="UP001275315">
    <property type="component" value="Unassembled WGS sequence"/>
</dbReference>
<evidence type="ECO:0000313" key="1">
    <source>
        <dbReference type="EMBL" id="MDY0407386.1"/>
    </source>
</evidence>
<name>A0ABU5CM22_9BACI</name>
<organism evidence="1 2">
    <name type="scientific">Paracerasibacillus soli</name>
    <dbReference type="NCBI Taxonomy" id="480284"/>
    <lineage>
        <taxon>Bacteria</taxon>
        <taxon>Bacillati</taxon>
        <taxon>Bacillota</taxon>
        <taxon>Bacilli</taxon>
        <taxon>Bacillales</taxon>
        <taxon>Bacillaceae</taxon>
        <taxon>Paracerasibacillus</taxon>
    </lineage>
</organism>